<reference evidence="2" key="1">
    <citation type="submission" date="2011-05" db="EMBL/GenBank/DDBJ databases">
        <authorList>
            <person name="Richards S.R."/>
            <person name="Qu J."/>
            <person name="Jiang H."/>
            <person name="Jhangiani S.N."/>
            <person name="Agravi P."/>
            <person name="Goodspeed R."/>
            <person name="Gross S."/>
            <person name="Mandapat C."/>
            <person name="Jackson L."/>
            <person name="Mathew T."/>
            <person name="Pu L."/>
            <person name="Thornton R."/>
            <person name="Saada N."/>
            <person name="Wilczek-Boney K.B."/>
            <person name="Lee S."/>
            <person name="Kovar C."/>
            <person name="Wu Y."/>
            <person name="Scherer S.E."/>
            <person name="Worley K.C."/>
            <person name="Muzny D.M."/>
            <person name="Gibbs R."/>
        </authorList>
    </citation>
    <scope>NUCLEOTIDE SEQUENCE</scope>
    <source>
        <strain evidence="2">Brora</strain>
    </source>
</reference>
<proteinExistence type="predicted"/>
<accession>T1JF26</accession>
<sequence length="100" mass="11246">MQIESFRFGHLFGTQLGTQGGVDTDICDTNCTATRSQIIICDSIQPLVEKQNVRPCGGLKSGITKNYKKRDTNFVKSIFYTLSVEFSHVTKLHQSELLFN</sequence>
<evidence type="ECO:0000313" key="2">
    <source>
        <dbReference type="Proteomes" id="UP000014500"/>
    </source>
</evidence>
<reference evidence="1" key="2">
    <citation type="submission" date="2015-02" db="UniProtKB">
        <authorList>
            <consortium name="EnsemblMetazoa"/>
        </authorList>
    </citation>
    <scope>IDENTIFICATION</scope>
</reference>
<protein>
    <submittedName>
        <fullName evidence="1">Uncharacterized protein</fullName>
    </submittedName>
</protein>
<dbReference type="Proteomes" id="UP000014500">
    <property type="component" value="Unassembled WGS sequence"/>
</dbReference>
<dbReference type="EnsemblMetazoa" id="SMAR012431-RA">
    <property type="protein sequence ID" value="SMAR012431-PA"/>
    <property type="gene ID" value="SMAR012431"/>
</dbReference>
<dbReference type="EMBL" id="JH432137">
    <property type="status" value="NOT_ANNOTATED_CDS"/>
    <property type="molecule type" value="Genomic_DNA"/>
</dbReference>
<organism evidence="1 2">
    <name type="scientific">Strigamia maritima</name>
    <name type="common">European centipede</name>
    <name type="synonym">Geophilus maritimus</name>
    <dbReference type="NCBI Taxonomy" id="126957"/>
    <lineage>
        <taxon>Eukaryota</taxon>
        <taxon>Metazoa</taxon>
        <taxon>Ecdysozoa</taxon>
        <taxon>Arthropoda</taxon>
        <taxon>Myriapoda</taxon>
        <taxon>Chilopoda</taxon>
        <taxon>Pleurostigmophora</taxon>
        <taxon>Geophilomorpha</taxon>
        <taxon>Linotaeniidae</taxon>
        <taxon>Strigamia</taxon>
    </lineage>
</organism>
<name>T1JF26_STRMM</name>
<dbReference type="AlphaFoldDB" id="T1JF26"/>
<keyword evidence="2" id="KW-1185">Reference proteome</keyword>
<dbReference type="HOGENOM" id="CLU_2309513_0_0_1"/>
<evidence type="ECO:0000313" key="1">
    <source>
        <dbReference type="EnsemblMetazoa" id="SMAR012431-PA"/>
    </source>
</evidence>